<comment type="caution">
    <text evidence="2">The sequence shown here is derived from an EMBL/GenBank/DDBJ whole genome shotgun (WGS) entry which is preliminary data.</text>
</comment>
<dbReference type="RefSeq" id="WP_055144075.1">
    <property type="nucleotide sequence ID" value="NZ_JXSZ01000005.1"/>
</dbReference>
<organism evidence="2 3">
    <name type="scientific">Jiulongibacter sediminis</name>
    <dbReference type="NCBI Taxonomy" id="1605367"/>
    <lineage>
        <taxon>Bacteria</taxon>
        <taxon>Pseudomonadati</taxon>
        <taxon>Bacteroidota</taxon>
        <taxon>Cytophagia</taxon>
        <taxon>Cytophagales</taxon>
        <taxon>Leadbetterellaceae</taxon>
        <taxon>Jiulongibacter</taxon>
    </lineage>
</organism>
<dbReference type="InterPro" id="IPR011990">
    <property type="entry name" value="TPR-like_helical_dom_sf"/>
</dbReference>
<evidence type="ECO:0000313" key="3">
    <source>
        <dbReference type="Proteomes" id="UP000050454"/>
    </source>
</evidence>
<sequence>MLPFILYIIRFFIAMQWPADQSEKSNWNAAILELIEQNDCKTAIERFKSDSTIRIFPETRLKISHCLLEENENELFEQQITRLKRFQNPQIVSLAMNQESLYLAKEGDTLKAINTLKRAIEIENNNTFAKHNFEFLSKVYKNSQSSPPPSGSSPQNRPENTGGTIDNQKQGDNELQNSNPPEIDLAQAMQLLDAMRAGEFENILQLKAAKTDSVDYGKW</sequence>
<evidence type="ECO:0008006" key="4">
    <source>
        <dbReference type="Google" id="ProtNLM"/>
    </source>
</evidence>
<gene>
    <name evidence="2" type="ORF">AFM12_03840</name>
</gene>
<dbReference type="Gene3D" id="1.25.40.10">
    <property type="entry name" value="Tetratricopeptide repeat domain"/>
    <property type="match status" value="1"/>
</dbReference>
<dbReference type="STRING" id="1605367.AFM12_03840"/>
<dbReference type="SUPFAM" id="SSF48452">
    <property type="entry name" value="TPR-like"/>
    <property type="match status" value="1"/>
</dbReference>
<proteinExistence type="predicted"/>
<accession>A0A0N8HAB7</accession>
<protein>
    <recommendedName>
        <fullName evidence="4">Tetratricopeptide repeat protein</fullName>
    </recommendedName>
</protein>
<keyword evidence="3" id="KW-1185">Reference proteome</keyword>
<dbReference type="Proteomes" id="UP000050454">
    <property type="component" value="Unassembled WGS sequence"/>
</dbReference>
<dbReference type="AlphaFoldDB" id="A0A0N8HAB7"/>
<evidence type="ECO:0000256" key="1">
    <source>
        <dbReference type="SAM" id="MobiDB-lite"/>
    </source>
</evidence>
<name>A0A0N8HAB7_9BACT</name>
<feature type="compositionally biased region" description="Polar residues" evidence="1">
    <location>
        <begin position="156"/>
        <end position="180"/>
    </location>
</feature>
<reference evidence="2 3" key="1">
    <citation type="submission" date="2015-07" db="EMBL/GenBank/DDBJ databases">
        <title>The draft genome sequence of Leadbetterella sp. JN14-9.</title>
        <authorList>
            <person name="Liu Y."/>
            <person name="Du J."/>
            <person name="Shao Z."/>
        </authorList>
    </citation>
    <scope>NUCLEOTIDE SEQUENCE [LARGE SCALE GENOMIC DNA]</scope>
    <source>
        <strain evidence="2 3">JN14-9</strain>
    </source>
</reference>
<dbReference type="EMBL" id="LGTQ01000005">
    <property type="protein sequence ID" value="KPM49724.1"/>
    <property type="molecule type" value="Genomic_DNA"/>
</dbReference>
<dbReference type="OrthoDB" id="597471at2"/>
<feature type="region of interest" description="Disordered" evidence="1">
    <location>
        <begin position="141"/>
        <end position="183"/>
    </location>
</feature>
<evidence type="ECO:0000313" key="2">
    <source>
        <dbReference type="EMBL" id="KPM49724.1"/>
    </source>
</evidence>